<evidence type="ECO:0000256" key="1">
    <source>
        <dbReference type="SAM" id="MobiDB-lite"/>
    </source>
</evidence>
<comment type="caution">
    <text evidence="3">The sequence shown here is derived from an EMBL/GenBank/DDBJ whole genome shotgun (WGS) entry which is preliminary data.</text>
</comment>
<evidence type="ECO:0000313" key="3">
    <source>
        <dbReference type="EMBL" id="MBB5757343.1"/>
    </source>
</evidence>
<dbReference type="Proteomes" id="UP000583454">
    <property type="component" value="Unassembled WGS sequence"/>
</dbReference>
<sequence>MPADEDAQTRTVFALVSECGRYGDPPRHRARAQPGAPWENGDCESFDGTRRDEGSRQEIFSSLEETQAVIALGQTTGNRVRPDSPLGYRPPAPVGFPDLAVRLPMVAGRSSRRVPSTAGGALQGEEAVVPSAPDPVFPRTQTV</sequence>
<organism evidence="3 4">
    <name type="scientific">Methylorubrum rhodinum</name>
    <dbReference type="NCBI Taxonomy" id="29428"/>
    <lineage>
        <taxon>Bacteria</taxon>
        <taxon>Pseudomonadati</taxon>
        <taxon>Pseudomonadota</taxon>
        <taxon>Alphaproteobacteria</taxon>
        <taxon>Hyphomicrobiales</taxon>
        <taxon>Methylobacteriaceae</taxon>
        <taxon>Methylorubrum</taxon>
    </lineage>
</organism>
<feature type="region of interest" description="Disordered" evidence="1">
    <location>
        <begin position="111"/>
        <end position="143"/>
    </location>
</feature>
<proteinExistence type="predicted"/>
<evidence type="ECO:0000259" key="2">
    <source>
        <dbReference type="Pfam" id="PF13683"/>
    </source>
</evidence>
<feature type="region of interest" description="Disordered" evidence="1">
    <location>
        <begin position="74"/>
        <end position="93"/>
    </location>
</feature>
<dbReference type="GO" id="GO:0015074">
    <property type="term" value="P:DNA integration"/>
    <property type="evidence" value="ECO:0007669"/>
    <property type="project" value="InterPro"/>
</dbReference>
<dbReference type="Pfam" id="PF13683">
    <property type="entry name" value="rve_3"/>
    <property type="match status" value="1"/>
</dbReference>
<name>A0A840ZKJ6_9HYPH</name>
<keyword evidence="4" id="KW-1185">Reference proteome</keyword>
<accession>A0A840ZKJ6</accession>
<feature type="region of interest" description="Disordered" evidence="1">
    <location>
        <begin position="20"/>
        <end position="54"/>
    </location>
</feature>
<feature type="domain" description="Integrase catalytic" evidence="2">
    <location>
        <begin position="32"/>
        <end position="91"/>
    </location>
</feature>
<dbReference type="AlphaFoldDB" id="A0A840ZKJ6"/>
<dbReference type="EMBL" id="JACHOP010000006">
    <property type="protein sequence ID" value="MBB5757343.1"/>
    <property type="molecule type" value="Genomic_DNA"/>
</dbReference>
<protein>
    <recommendedName>
        <fullName evidence="2">Integrase catalytic domain-containing protein</fullName>
    </recommendedName>
</protein>
<reference evidence="3 4" key="1">
    <citation type="submission" date="2020-08" db="EMBL/GenBank/DDBJ databases">
        <title>Genomic Encyclopedia of Type Strains, Phase IV (KMG-IV): sequencing the most valuable type-strain genomes for metagenomic binning, comparative biology and taxonomic classification.</title>
        <authorList>
            <person name="Goeker M."/>
        </authorList>
    </citation>
    <scope>NUCLEOTIDE SEQUENCE [LARGE SCALE GENOMIC DNA]</scope>
    <source>
        <strain evidence="3 4">DSM 2163</strain>
    </source>
</reference>
<dbReference type="InterPro" id="IPR001584">
    <property type="entry name" value="Integrase_cat-core"/>
</dbReference>
<gene>
    <name evidence="3" type="ORF">HNR00_002054</name>
</gene>
<evidence type="ECO:0000313" key="4">
    <source>
        <dbReference type="Proteomes" id="UP000583454"/>
    </source>
</evidence>